<feature type="transmembrane region" description="Helical" evidence="7">
    <location>
        <begin position="72"/>
        <end position="94"/>
    </location>
</feature>
<sequence length="913" mass="100754">MTARALSALSVLSHYVETGLQFYVLLSFYADNVLSFPVVLVALCLIATAFVGSNCASFFLELKFRGEPGNSSFRVLVVCGGLHVVQLGLAWRVIRLICRYEKRNQFHLGILRLVHVSLQTFPYVIIVGRPLASGSVPPQPLAVSSLVVSLTSSAVALCAYALRHHLHESLLMDIVKMRTSKLRRYLGTLLLLTGTLLCLATRLAALVLMAAEYSFWACVLPSVHLAAFLTIHFLFLRRKMCQKLRRTPVWELVLAGVGLSYLQVFDLVEVGFRSLQCRYVAFYAAMLVENVVMMALWLLFSPVEYIAKLLVVVGLLVIFLCALVVKFTSCGLVADPRVRGNPVSDSADLASIFQRRSPSQEAGEVGDVIRHRQERSGNGFNTVNASSSSGQRSLSVVTISSHSGDCFSHRYHRRRPHHCRRHSDCRQGDTSHTTSTLVSDVATLSTSQGRSSRTDAAMTNIVHSDTGPSNNGPYSNPVRCLLHGDSRNNLTEVVNTFFHGYTPRRFSSPSDGDHLDCCLFDDPLSASHVVTSFAESRRLRSSGSSGVDVSALQLNRSHVRNTSMSTQASVKRQRHKEVPAHTHEQTIINVICLPRGKEIKDLAASTSSATRNAGLLDTNQAERCVVKKRKTLPGSLDNRVKARRFSCDAHRMRHKAWSGLRQSRSESLRNHKAPSPQFTWSTSSTLDSLQTSVEKYASSTSSSSSEESPYRWPSETRGAKESERAATWPRRKKPAPGTRDHDVILPREGLSALDAVRLWLDSVCDDVSLEVAEEGQARASGSADCAVVSSAFSTTSGQTSTPCPEAEERKRGSTRTKRQSSREKQGDLERAGKDRNGVTLRETSSTPFTGTLVFDCHFRSPCPSAADTFHTGEQLMEGELGADMECGHVYERELQTKYTFLPFVQLDMCESLV</sequence>
<feature type="transmembrane region" description="Helical" evidence="7">
    <location>
        <begin position="248"/>
        <end position="268"/>
    </location>
</feature>
<protein>
    <recommendedName>
        <fullName evidence="7">XK-related protein</fullName>
    </recommendedName>
</protein>
<evidence type="ECO:0000256" key="3">
    <source>
        <dbReference type="ARBA" id="ARBA00022475"/>
    </source>
</evidence>
<feature type="transmembrane region" description="Helical" evidence="7">
    <location>
        <begin position="106"/>
        <end position="126"/>
    </location>
</feature>
<comment type="caution">
    <text evidence="9">The sequence shown here is derived from an EMBL/GenBank/DDBJ whole genome shotgun (WGS) entry which is preliminary data.</text>
</comment>
<evidence type="ECO:0000256" key="2">
    <source>
        <dbReference type="ARBA" id="ARBA00008789"/>
    </source>
</evidence>
<feature type="transmembrane region" description="Helical" evidence="7">
    <location>
        <begin position="141"/>
        <end position="162"/>
    </location>
</feature>
<dbReference type="Proteomes" id="UP000245119">
    <property type="component" value="Linkage Group LG10"/>
</dbReference>
<name>A0A2T7NPD6_POMCA</name>
<keyword evidence="10" id="KW-1185">Reference proteome</keyword>
<dbReference type="PANTHER" id="PTHR16024">
    <property type="entry name" value="XK-RELATED PROTEIN"/>
    <property type="match status" value="1"/>
</dbReference>
<feature type="transmembrane region" description="Helical" evidence="7">
    <location>
        <begin position="38"/>
        <end position="60"/>
    </location>
</feature>
<feature type="transmembrane region" description="Helical" evidence="7">
    <location>
        <begin position="185"/>
        <end position="207"/>
    </location>
</feature>
<gene>
    <name evidence="9" type="ORF">C0Q70_16274</name>
</gene>
<feature type="compositionally biased region" description="Polar residues" evidence="8">
    <location>
        <begin position="793"/>
        <end position="802"/>
    </location>
</feature>
<reference evidence="9 10" key="1">
    <citation type="submission" date="2018-04" db="EMBL/GenBank/DDBJ databases">
        <title>The genome of golden apple snail Pomacea canaliculata provides insight into stress tolerance and invasive adaptation.</title>
        <authorList>
            <person name="Liu C."/>
            <person name="Liu B."/>
            <person name="Ren Y."/>
            <person name="Zhang Y."/>
            <person name="Wang H."/>
            <person name="Li S."/>
            <person name="Jiang F."/>
            <person name="Yin L."/>
            <person name="Zhang G."/>
            <person name="Qian W."/>
            <person name="Fan W."/>
        </authorList>
    </citation>
    <scope>NUCLEOTIDE SEQUENCE [LARGE SCALE GENOMIC DNA]</scope>
    <source>
        <strain evidence="9">SZHN2017</strain>
        <tissue evidence="9">Muscle</tissue>
    </source>
</reference>
<evidence type="ECO:0000256" key="8">
    <source>
        <dbReference type="SAM" id="MobiDB-lite"/>
    </source>
</evidence>
<comment type="similarity">
    <text evidence="2 7">Belongs to the XK family.</text>
</comment>
<dbReference type="InterPro" id="IPR050895">
    <property type="entry name" value="XK-related_scramblase"/>
</dbReference>
<dbReference type="EMBL" id="PZQS01000010">
    <property type="protein sequence ID" value="PVD23013.1"/>
    <property type="molecule type" value="Genomic_DNA"/>
</dbReference>
<evidence type="ECO:0000256" key="6">
    <source>
        <dbReference type="ARBA" id="ARBA00023136"/>
    </source>
</evidence>
<keyword evidence="6 7" id="KW-0472">Membrane</keyword>
<feature type="transmembrane region" description="Helical" evidence="7">
    <location>
        <begin position="280"/>
        <end position="300"/>
    </location>
</feature>
<feature type="region of interest" description="Disordered" evidence="8">
    <location>
        <begin position="562"/>
        <end position="581"/>
    </location>
</feature>
<feature type="region of interest" description="Disordered" evidence="8">
    <location>
        <begin position="697"/>
        <end position="743"/>
    </location>
</feature>
<evidence type="ECO:0000256" key="7">
    <source>
        <dbReference type="RuleBase" id="RU910716"/>
    </source>
</evidence>
<feature type="transmembrane region" description="Helical" evidence="7">
    <location>
        <begin position="307"/>
        <end position="327"/>
    </location>
</feature>
<evidence type="ECO:0000256" key="1">
    <source>
        <dbReference type="ARBA" id="ARBA00004651"/>
    </source>
</evidence>
<feature type="region of interest" description="Disordered" evidence="8">
    <location>
        <begin position="653"/>
        <end position="683"/>
    </location>
</feature>
<dbReference type="Pfam" id="PF09815">
    <property type="entry name" value="XK-related"/>
    <property type="match status" value="1"/>
</dbReference>
<keyword evidence="3" id="KW-1003">Cell membrane</keyword>
<feature type="compositionally biased region" description="Low complexity" evidence="8">
    <location>
        <begin position="697"/>
        <end position="707"/>
    </location>
</feature>
<feature type="region of interest" description="Disordered" evidence="8">
    <location>
        <begin position="419"/>
        <end position="454"/>
    </location>
</feature>
<keyword evidence="5 7" id="KW-1133">Transmembrane helix</keyword>
<organism evidence="9 10">
    <name type="scientific">Pomacea canaliculata</name>
    <name type="common">Golden apple snail</name>
    <dbReference type="NCBI Taxonomy" id="400727"/>
    <lineage>
        <taxon>Eukaryota</taxon>
        <taxon>Metazoa</taxon>
        <taxon>Spiralia</taxon>
        <taxon>Lophotrochozoa</taxon>
        <taxon>Mollusca</taxon>
        <taxon>Gastropoda</taxon>
        <taxon>Caenogastropoda</taxon>
        <taxon>Architaenioglossa</taxon>
        <taxon>Ampullarioidea</taxon>
        <taxon>Ampullariidae</taxon>
        <taxon>Pomacea</taxon>
    </lineage>
</organism>
<dbReference type="PANTHER" id="PTHR16024:SF6">
    <property type="entry name" value="XK-RELATED PROTEIN"/>
    <property type="match status" value="1"/>
</dbReference>
<feature type="transmembrane region" description="Helical" evidence="7">
    <location>
        <begin position="213"/>
        <end position="236"/>
    </location>
</feature>
<comment type="subcellular location">
    <subcellularLocation>
        <location evidence="1">Cell membrane</location>
        <topology evidence="1">Multi-pass membrane protein</topology>
    </subcellularLocation>
    <subcellularLocation>
        <location evidence="7">Membrane</location>
        <topology evidence="7">Multi-pass membrane protein</topology>
    </subcellularLocation>
</comment>
<evidence type="ECO:0000313" key="9">
    <source>
        <dbReference type="EMBL" id="PVD23013.1"/>
    </source>
</evidence>
<keyword evidence="4 7" id="KW-0812">Transmembrane</keyword>
<feature type="compositionally biased region" description="Polar residues" evidence="8">
    <location>
        <begin position="430"/>
        <end position="451"/>
    </location>
</feature>
<feature type="region of interest" description="Disordered" evidence="8">
    <location>
        <begin position="793"/>
        <end position="843"/>
    </location>
</feature>
<evidence type="ECO:0000313" key="10">
    <source>
        <dbReference type="Proteomes" id="UP000245119"/>
    </source>
</evidence>
<dbReference type="AlphaFoldDB" id="A0A2T7NPD6"/>
<evidence type="ECO:0000256" key="5">
    <source>
        <dbReference type="ARBA" id="ARBA00022989"/>
    </source>
</evidence>
<proteinExistence type="inferred from homology"/>
<feature type="compositionally biased region" description="Basic and acidic residues" evidence="8">
    <location>
        <begin position="820"/>
        <end position="836"/>
    </location>
</feature>
<dbReference type="OrthoDB" id="6356248at2759"/>
<dbReference type="GO" id="GO:0005886">
    <property type="term" value="C:plasma membrane"/>
    <property type="evidence" value="ECO:0007669"/>
    <property type="project" value="UniProtKB-SubCell"/>
</dbReference>
<accession>A0A2T7NPD6</accession>
<evidence type="ECO:0000256" key="4">
    <source>
        <dbReference type="ARBA" id="ARBA00022692"/>
    </source>
</evidence>
<dbReference type="InterPro" id="IPR018629">
    <property type="entry name" value="XK-rel"/>
</dbReference>